<evidence type="ECO:0000313" key="1">
    <source>
        <dbReference type="EMBL" id="MBY8918121.1"/>
    </source>
</evidence>
<comment type="caution">
    <text evidence="1">The sequence shown here is derived from an EMBL/GenBank/DDBJ whole genome shotgun (WGS) entry which is preliminary data.</text>
</comment>
<sequence>MKGDRKPLCTGGFGPLWLVYDTGGRRVPEEEEERSRVWSVFHIEVE</sequence>
<protein>
    <submittedName>
        <fullName evidence="1">Uncharacterized protein</fullName>
    </submittedName>
</protein>
<name>A0ABS7RAZ6_9HYPH</name>
<dbReference type="RefSeq" id="WP_223005097.1">
    <property type="nucleotide sequence ID" value="NZ_JAHSQO010000005.1"/>
</dbReference>
<accession>A0ABS7RAZ6</accession>
<gene>
    <name evidence="1" type="ORF">KVG22_16070</name>
</gene>
<organism evidence="1 2">
    <name type="scientific">Nitratireductor rhodophyticola</name>
    <dbReference type="NCBI Taxonomy" id="2854036"/>
    <lineage>
        <taxon>Bacteria</taxon>
        <taxon>Pseudomonadati</taxon>
        <taxon>Pseudomonadota</taxon>
        <taxon>Alphaproteobacteria</taxon>
        <taxon>Hyphomicrobiales</taxon>
        <taxon>Phyllobacteriaceae</taxon>
        <taxon>Nitratireductor</taxon>
    </lineage>
</organism>
<proteinExistence type="predicted"/>
<dbReference type="Proteomes" id="UP000777661">
    <property type="component" value="Unassembled WGS sequence"/>
</dbReference>
<evidence type="ECO:0000313" key="2">
    <source>
        <dbReference type="Proteomes" id="UP000777661"/>
    </source>
</evidence>
<keyword evidence="2" id="KW-1185">Reference proteome</keyword>
<dbReference type="EMBL" id="JAHSQO010000005">
    <property type="protein sequence ID" value="MBY8918121.1"/>
    <property type="molecule type" value="Genomic_DNA"/>
</dbReference>
<reference evidence="1 2" key="1">
    <citation type="submission" date="2021-06" db="EMBL/GenBank/DDBJ databases">
        <title>Nitratireductor porphyridii sp. nov., isolated from a small marine red alga, Porphyridium purpureum in South Korea.</title>
        <authorList>
            <person name="Kim K.H."/>
            <person name="Kristyanto S."/>
            <person name="Jeon C.O."/>
        </authorList>
    </citation>
    <scope>NUCLEOTIDE SEQUENCE [LARGE SCALE GENOMIC DNA]</scope>
    <source>
        <strain evidence="1 2">R6</strain>
    </source>
</reference>